<gene>
    <name evidence="2" type="ORF">S03H2_37405</name>
</gene>
<name>X1FSM2_9ZZZZ</name>
<dbReference type="EMBL" id="BARU01023022">
    <property type="protein sequence ID" value="GAH48676.1"/>
    <property type="molecule type" value="Genomic_DNA"/>
</dbReference>
<dbReference type="InterPro" id="IPR045851">
    <property type="entry name" value="AMP-bd_C_sf"/>
</dbReference>
<dbReference type="SUPFAM" id="SSF56801">
    <property type="entry name" value="Acetyl-CoA synthetase-like"/>
    <property type="match status" value="1"/>
</dbReference>
<sequence length="69" mass="7865">KEVEELIGNHPAVLEVAVAGLPDPETDELVKAWVQLQEDSIGKITSDELINWCKERHFSFADRRRCMNS</sequence>
<organism evidence="2">
    <name type="scientific">marine sediment metagenome</name>
    <dbReference type="NCBI Taxonomy" id="412755"/>
    <lineage>
        <taxon>unclassified sequences</taxon>
        <taxon>metagenomes</taxon>
        <taxon>ecological metagenomes</taxon>
    </lineage>
</organism>
<dbReference type="Gene3D" id="3.30.300.30">
    <property type="match status" value="1"/>
</dbReference>
<dbReference type="AlphaFoldDB" id="X1FSM2"/>
<feature type="non-terminal residue" evidence="2">
    <location>
        <position position="1"/>
    </location>
</feature>
<accession>X1FSM2</accession>
<reference evidence="2" key="1">
    <citation type="journal article" date="2014" name="Front. Microbiol.">
        <title>High frequency of phylogenetically diverse reductive dehalogenase-homologous genes in deep subseafloor sedimentary metagenomes.</title>
        <authorList>
            <person name="Kawai M."/>
            <person name="Futagami T."/>
            <person name="Toyoda A."/>
            <person name="Takaki Y."/>
            <person name="Nishi S."/>
            <person name="Hori S."/>
            <person name="Arai W."/>
            <person name="Tsubouchi T."/>
            <person name="Morono Y."/>
            <person name="Uchiyama I."/>
            <person name="Ito T."/>
            <person name="Fujiyama A."/>
            <person name="Inagaki F."/>
            <person name="Takami H."/>
        </authorList>
    </citation>
    <scope>NUCLEOTIDE SEQUENCE</scope>
    <source>
        <strain evidence="2">Expedition CK06-06</strain>
    </source>
</reference>
<proteinExistence type="predicted"/>
<evidence type="ECO:0000313" key="2">
    <source>
        <dbReference type="EMBL" id="GAH48676.1"/>
    </source>
</evidence>
<dbReference type="InterPro" id="IPR025110">
    <property type="entry name" value="AMP-bd_C"/>
</dbReference>
<evidence type="ECO:0000259" key="1">
    <source>
        <dbReference type="Pfam" id="PF13193"/>
    </source>
</evidence>
<feature type="domain" description="AMP-binding enzyme C-terminal" evidence="1">
    <location>
        <begin position="2"/>
        <end position="61"/>
    </location>
</feature>
<dbReference type="Pfam" id="PF13193">
    <property type="entry name" value="AMP-binding_C"/>
    <property type="match status" value="1"/>
</dbReference>
<comment type="caution">
    <text evidence="2">The sequence shown here is derived from an EMBL/GenBank/DDBJ whole genome shotgun (WGS) entry which is preliminary data.</text>
</comment>
<protein>
    <recommendedName>
        <fullName evidence="1">AMP-binding enzyme C-terminal domain-containing protein</fullName>
    </recommendedName>
</protein>